<proteinExistence type="predicted"/>
<comment type="caution">
    <text evidence="2">The sequence shown here is derived from an EMBL/GenBank/DDBJ whole genome shotgun (WGS) entry which is preliminary data.</text>
</comment>
<organism evidence="2 3">
    <name type="scientific">Andalucia godoyi</name>
    <name type="common">Flagellate</name>
    <dbReference type="NCBI Taxonomy" id="505711"/>
    <lineage>
        <taxon>Eukaryota</taxon>
        <taxon>Discoba</taxon>
        <taxon>Jakobida</taxon>
        <taxon>Andalucina</taxon>
        <taxon>Andaluciidae</taxon>
        <taxon>Andalucia</taxon>
    </lineage>
</organism>
<protein>
    <submittedName>
        <fullName evidence="2">Mitochondrial ribosomal protein L46 (ML46)</fullName>
    </submittedName>
</protein>
<keyword evidence="3" id="KW-1185">Reference proteome</keyword>
<accession>A0A8K0AH66</accession>
<dbReference type="PANTHER" id="PTHR13124:SF12">
    <property type="entry name" value="LARGE RIBOSOMAL SUBUNIT PROTEIN ML46"/>
    <property type="match status" value="1"/>
</dbReference>
<dbReference type="Proteomes" id="UP000799049">
    <property type="component" value="Unassembled WGS sequence"/>
</dbReference>
<sequence>MMIRNTRVLSSPSVAAVLERLPVITPYPAAYESAFSAFQKASALRFQKPPMNDWAPMTGSASPGTGSSEGAAEDNVFATEFRAAPRLTQQDSIKDSMDVDRKLANRLYFVVKKNGKWTFPLLSLNEESLSLSNASSPSASSSLVRDESSSNSSSSGNSSSSSSGSGSGSSSSNSNNSNKKWMELTGVAKIAKNALDRELAAIAPSASDRVFVVSNAPFFEENGTFFVKATYVGMPAEFAASVVKGASEFGWVDRQQLKELTGSDVSKALWD</sequence>
<dbReference type="AlphaFoldDB" id="A0A8K0AH66"/>
<dbReference type="GO" id="GO:0005762">
    <property type="term" value="C:mitochondrial large ribosomal subunit"/>
    <property type="evidence" value="ECO:0007669"/>
    <property type="project" value="TreeGrafter"/>
</dbReference>
<evidence type="ECO:0000313" key="2">
    <source>
        <dbReference type="EMBL" id="KAF0852458.1"/>
    </source>
</evidence>
<evidence type="ECO:0000256" key="1">
    <source>
        <dbReference type="SAM" id="MobiDB-lite"/>
    </source>
</evidence>
<evidence type="ECO:0000313" key="3">
    <source>
        <dbReference type="Proteomes" id="UP000799049"/>
    </source>
</evidence>
<dbReference type="GO" id="GO:0003735">
    <property type="term" value="F:structural constituent of ribosome"/>
    <property type="evidence" value="ECO:0007669"/>
    <property type="project" value="InterPro"/>
</dbReference>
<dbReference type="Gene3D" id="3.90.79.10">
    <property type="entry name" value="Nucleoside Triphosphate Pyrophosphohydrolase"/>
    <property type="match status" value="1"/>
</dbReference>
<keyword evidence="2" id="KW-0689">Ribosomal protein</keyword>
<name>A0A8K0AH66_ANDGO</name>
<gene>
    <name evidence="2" type="ORF">ANDGO_00084</name>
</gene>
<dbReference type="OrthoDB" id="414075at2759"/>
<feature type="region of interest" description="Disordered" evidence="1">
    <location>
        <begin position="135"/>
        <end position="178"/>
    </location>
</feature>
<dbReference type="InterPro" id="IPR040008">
    <property type="entry name" value="Ribosomal_mL46"/>
</dbReference>
<dbReference type="EMBL" id="VRVR01000035">
    <property type="protein sequence ID" value="KAF0852458.1"/>
    <property type="molecule type" value="Genomic_DNA"/>
</dbReference>
<dbReference type="PANTHER" id="PTHR13124">
    <property type="entry name" value="39S RIBOSOMAL PROTEIN L46, MITOCHONDRIAL PRECURSOR-RELATED"/>
    <property type="match status" value="1"/>
</dbReference>
<keyword evidence="2" id="KW-0687">Ribonucleoprotein</keyword>
<reference evidence="2" key="1">
    <citation type="submission" date="2019-09" db="EMBL/GenBank/DDBJ databases">
        <title>The Mitochondrial Proteome of the Jakobid, Andalucia godoyi, a Protist With the Most Gene-Rich and Bacteria-Like Mitochondrial Genome.</title>
        <authorList>
            <person name="Gray M.W."/>
            <person name="Burger G."/>
            <person name="Derelle R."/>
            <person name="Klimes V."/>
            <person name="Leger M."/>
            <person name="Sarrasin M."/>
            <person name="Vlcek C."/>
            <person name="Roger A.J."/>
            <person name="Elias M."/>
            <person name="Lang B.F."/>
        </authorList>
    </citation>
    <scope>NUCLEOTIDE SEQUENCE</scope>
    <source>
        <strain evidence="2">And28</strain>
    </source>
</reference>